<protein>
    <recommendedName>
        <fullName evidence="3">BESS domain-containing protein</fullName>
    </recommendedName>
</protein>
<comment type="subcellular location">
    <subcellularLocation>
        <location evidence="1">Nucleus</location>
    </subcellularLocation>
</comment>
<evidence type="ECO:0000256" key="1">
    <source>
        <dbReference type="PROSITE-ProRule" id="PRU00371"/>
    </source>
</evidence>
<dbReference type="GO" id="GO:0005634">
    <property type="term" value="C:nucleus"/>
    <property type="evidence" value="ECO:0007669"/>
    <property type="project" value="UniProtKB-SubCell"/>
</dbReference>
<proteinExistence type="predicted"/>
<comment type="caution">
    <text evidence="4">The sequence shown here is derived from an EMBL/GenBank/DDBJ whole genome shotgun (WGS) entry which is preliminary data.</text>
</comment>
<dbReference type="EMBL" id="RQTK01000380">
    <property type="protein sequence ID" value="RUS80644.1"/>
    <property type="molecule type" value="Genomic_DNA"/>
</dbReference>
<dbReference type="OrthoDB" id="6147983at2759"/>
<evidence type="ECO:0000313" key="5">
    <source>
        <dbReference type="Proteomes" id="UP000271974"/>
    </source>
</evidence>
<feature type="region of interest" description="Disordered" evidence="2">
    <location>
        <begin position="109"/>
        <end position="181"/>
    </location>
</feature>
<organism evidence="4 5">
    <name type="scientific">Elysia chlorotica</name>
    <name type="common">Eastern emerald elysia</name>
    <name type="synonym">Sea slug</name>
    <dbReference type="NCBI Taxonomy" id="188477"/>
    <lineage>
        <taxon>Eukaryota</taxon>
        <taxon>Metazoa</taxon>
        <taxon>Spiralia</taxon>
        <taxon>Lophotrochozoa</taxon>
        <taxon>Mollusca</taxon>
        <taxon>Gastropoda</taxon>
        <taxon>Heterobranchia</taxon>
        <taxon>Euthyneura</taxon>
        <taxon>Panpulmonata</taxon>
        <taxon>Sacoglossa</taxon>
        <taxon>Placobranchoidea</taxon>
        <taxon>Plakobranchidae</taxon>
        <taxon>Elysia</taxon>
    </lineage>
</organism>
<dbReference type="Proteomes" id="UP000271974">
    <property type="component" value="Unassembled WGS sequence"/>
</dbReference>
<evidence type="ECO:0000256" key="2">
    <source>
        <dbReference type="SAM" id="MobiDB-lite"/>
    </source>
</evidence>
<feature type="compositionally biased region" description="Pro residues" evidence="2">
    <location>
        <begin position="117"/>
        <end position="127"/>
    </location>
</feature>
<keyword evidence="1" id="KW-0539">Nucleus</keyword>
<evidence type="ECO:0000313" key="4">
    <source>
        <dbReference type="EMBL" id="RUS80644.1"/>
    </source>
</evidence>
<keyword evidence="5" id="KW-1185">Reference proteome</keyword>
<name>A0A3S1BH67_ELYCH</name>
<dbReference type="GO" id="GO:0003677">
    <property type="term" value="F:DNA binding"/>
    <property type="evidence" value="ECO:0007669"/>
    <property type="project" value="InterPro"/>
</dbReference>
<feature type="compositionally biased region" description="Low complexity" evidence="2">
    <location>
        <begin position="137"/>
        <end position="156"/>
    </location>
</feature>
<dbReference type="PROSITE" id="PS51031">
    <property type="entry name" value="BESS"/>
    <property type="match status" value="1"/>
</dbReference>
<feature type="domain" description="BESS" evidence="3">
    <location>
        <begin position="199"/>
        <end position="238"/>
    </location>
</feature>
<gene>
    <name evidence="4" type="ORF">EGW08_011594</name>
</gene>
<dbReference type="AlphaFoldDB" id="A0A3S1BH67"/>
<evidence type="ECO:0000259" key="3">
    <source>
        <dbReference type="PROSITE" id="PS51031"/>
    </source>
</evidence>
<dbReference type="InterPro" id="IPR004210">
    <property type="entry name" value="BESS_motif"/>
</dbReference>
<feature type="compositionally biased region" description="Basic residues" evidence="2">
    <location>
        <begin position="159"/>
        <end position="171"/>
    </location>
</feature>
<reference evidence="4 5" key="1">
    <citation type="submission" date="2019-01" db="EMBL/GenBank/DDBJ databases">
        <title>A draft genome assembly of the solar-powered sea slug Elysia chlorotica.</title>
        <authorList>
            <person name="Cai H."/>
            <person name="Li Q."/>
            <person name="Fang X."/>
            <person name="Li J."/>
            <person name="Curtis N.E."/>
            <person name="Altenburger A."/>
            <person name="Shibata T."/>
            <person name="Feng M."/>
            <person name="Maeda T."/>
            <person name="Schwartz J.A."/>
            <person name="Shigenobu S."/>
            <person name="Lundholm N."/>
            <person name="Nishiyama T."/>
            <person name="Yang H."/>
            <person name="Hasebe M."/>
            <person name="Li S."/>
            <person name="Pierce S.K."/>
            <person name="Wang J."/>
        </authorList>
    </citation>
    <scope>NUCLEOTIDE SEQUENCE [LARGE SCALE GENOMIC DNA]</scope>
    <source>
        <strain evidence="4">EC2010</strain>
        <tissue evidence="4">Whole organism of an adult</tissue>
    </source>
</reference>
<accession>A0A3S1BH67</accession>
<sequence>MPIRANTGTGQVRHGWVAENRFLKSEAEPAIIVLSADHARQRWQNIRSSYARSRAQQYIPSGSAAKKRQPFYLANQLYFLEPHLLHAPMQGSYGNSSQTITIDTQDFEEQLDCPSPNSSPTPSPPPSTYVAQPNPPLLSQSVSSTPPSSSSALPEAQKQRKNFKKKEKKRKEAAMEPEEEEGWEYAAKIFLTSRMQQQEDADTEFLRGLLPQVRKLNEKRKRRFFRKVTCDLFEELEQQEEEEQAAQRPFETFI</sequence>